<evidence type="ECO:0000313" key="1">
    <source>
        <dbReference type="EMBL" id="GEL53973.1"/>
    </source>
</evidence>
<sequence length="80" mass="8781">MGMLRRYRRAVSPRRMICIDLCGAGVSSISLIGIKLAEIFCFRQGSLSIAVCPARPHGATGLPFHLRKRVECHVQSGLQS</sequence>
<reference evidence="1 2" key="1">
    <citation type="submission" date="2019-07" db="EMBL/GenBank/DDBJ databases">
        <title>Whole genome shotgun sequence of Asaia bogorensis NBRC 16594.</title>
        <authorList>
            <person name="Hosoyama A."/>
            <person name="Uohara A."/>
            <person name="Ohji S."/>
            <person name="Ichikawa N."/>
        </authorList>
    </citation>
    <scope>NUCLEOTIDE SEQUENCE [LARGE SCALE GENOMIC DNA]</scope>
    <source>
        <strain evidence="1 2">NBRC 16594</strain>
    </source>
</reference>
<dbReference type="KEGG" id="abg:Asbog_01258"/>
<protein>
    <submittedName>
        <fullName evidence="1">Uncharacterized protein</fullName>
    </submittedName>
</protein>
<keyword evidence="2" id="KW-1185">Reference proteome</keyword>
<evidence type="ECO:0000313" key="2">
    <source>
        <dbReference type="Proteomes" id="UP000321287"/>
    </source>
</evidence>
<gene>
    <name evidence="1" type="ORF">ABO01nite_19800</name>
</gene>
<accession>A0AAN4R2K8</accession>
<name>A0AAN4R2K8_9PROT</name>
<comment type="caution">
    <text evidence="1">The sequence shown here is derived from an EMBL/GenBank/DDBJ whole genome shotgun (WGS) entry which is preliminary data.</text>
</comment>
<organism evidence="1 2">
    <name type="scientific">Asaia bogorensis NBRC 16594</name>
    <dbReference type="NCBI Taxonomy" id="1231624"/>
    <lineage>
        <taxon>Bacteria</taxon>
        <taxon>Pseudomonadati</taxon>
        <taxon>Pseudomonadota</taxon>
        <taxon>Alphaproteobacteria</taxon>
        <taxon>Acetobacterales</taxon>
        <taxon>Acetobacteraceae</taxon>
        <taxon>Asaia</taxon>
    </lineage>
</organism>
<dbReference type="Proteomes" id="UP000321287">
    <property type="component" value="Unassembled WGS sequence"/>
</dbReference>
<dbReference type="EMBL" id="BJVS01000005">
    <property type="protein sequence ID" value="GEL53973.1"/>
    <property type="molecule type" value="Genomic_DNA"/>
</dbReference>
<dbReference type="AlphaFoldDB" id="A0AAN4R2K8"/>
<proteinExistence type="predicted"/>